<accession>A0A7R9EYF5</accession>
<sequence length="390" mass="43831">MEDKISLTVRGSNGTRWMALVRILTGLVNYSSPTASLVLTDSSQLTSDSQHLDLSKNRFVELPLEVTEFYWLERLILYHNTIRAIPDNVVYLQCLKHLDLRPQVIFQCLVSGNTPVILKPGPQVIFQCLKHPDLRYYSIALEYDGWSSLDSGELLVEKSFAWTTPWMNLWIWKVTMITRPDSIPRNQLSVLPGSLCQLPLEVLLVCNNKLISLPEEIGRINTLLELDASCNEISNLPAQIGDLSILRSLMLRQNQLVQLPLGLQSLMLHQNQLVQLPLGESRDTSSATIPHVVPEPAGTTTTSFQQLTDVLTKPPLKLLAGYGLGYSPSCCIRINCDLTVASCRPIRDDLLGRWRHYRRPVKILSPDSAMILSDNDTKSALTHSPETERV</sequence>
<protein>
    <submittedName>
        <fullName evidence="3">Uncharacterized protein</fullName>
    </submittedName>
</protein>
<dbReference type="EMBL" id="OD566059">
    <property type="protein sequence ID" value="CAD7443274.1"/>
    <property type="molecule type" value="Genomic_DNA"/>
</dbReference>
<name>A0A7R9EYF5_9NEOP</name>
<keyword evidence="1" id="KW-0433">Leucine-rich repeat</keyword>
<dbReference type="PANTHER" id="PTHR48051:SF21">
    <property type="entry name" value="CALPONIN-HOMOLOGY (CH) DOMAIN-CONTAINING PROTEIN"/>
    <property type="match status" value="1"/>
</dbReference>
<dbReference type="GO" id="GO:0005737">
    <property type="term" value="C:cytoplasm"/>
    <property type="evidence" value="ECO:0007669"/>
    <property type="project" value="TreeGrafter"/>
</dbReference>
<dbReference type="InterPro" id="IPR032675">
    <property type="entry name" value="LRR_dom_sf"/>
</dbReference>
<evidence type="ECO:0000313" key="3">
    <source>
        <dbReference type="EMBL" id="CAD7443274.1"/>
    </source>
</evidence>
<evidence type="ECO:0000256" key="2">
    <source>
        <dbReference type="ARBA" id="ARBA00022737"/>
    </source>
</evidence>
<proteinExistence type="predicted"/>
<dbReference type="Gene3D" id="3.80.10.10">
    <property type="entry name" value="Ribonuclease Inhibitor"/>
    <property type="match status" value="2"/>
</dbReference>
<gene>
    <name evidence="3" type="ORF">TBIB3V08_LOCUS5684</name>
</gene>
<dbReference type="AlphaFoldDB" id="A0A7R9EYF5"/>
<dbReference type="InterPro" id="IPR050216">
    <property type="entry name" value="LRR_domain-containing"/>
</dbReference>
<reference evidence="3" key="1">
    <citation type="submission" date="2020-11" db="EMBL/GenBank/DDBJ databases">
        <authorList>
            <person name="Tran Van P."/>
        </authorList>
    </citation>
    <scope>NUCLEOTIDE SEQUENCE</scope>
</reference>
<evidence type="ECO:0000256" key="1">
    <source>
        <dbReference type="ARBA" id="ARBA00022614"/>
    </source>
</evidence>
<dbReference type="SUPFAM" id="SSF52058">
    <property type="entry name" value="L domain-like"/>
    <property type="match status" value="1"/>
</dbReference>
<organism evidence="3">
    <name type="scientific">Timema bartmani</name>
    <dbReference type="NCBI Taxonomy" id="61472"/>
    <lineage>
        <taxon>Eukaryota</taxon>
        <taxon>Metazoa</taxon>
        <taxon>Ecdysozoa</taxon>
        <taxon>Arthropoda</taxon>
        <taxon>Hexapoda</taxon>
        <taxon>Insecta</taxon>
        <taxon>Pterygota</taxon>
        <taxon>Neoptera</taxon>
        <taxon>Polyneoptera</taxon>
        <taxon>Phasmatodea</taxon>
        <taxon>Timematodea</taxon>
        <taxon>Timematoidea</taxon>
        <taxon>Timematidae</taxon>
        <taxon>Timema</taxon>
    </lineage>
</organism>
<dbReference type="PANTHER" id="PTHR48051">
    <property type="match status" value="1"/>
</dbReference>
<keyword evidence="2" id="KW-0677">Repeat</keyword>